<keyword evidence="1" id="KW-0812">Transmembrane</keyword>
<sequence length="51" mass="5114">MNEDNLAPSSDLPLIIAFVLVATLAIVAVALSAPLGHPSKAQVSQTVSGSV</sequence>
<dbReference type="RefSeq" id="WP_250932233.1">
    <property type="nucleotide sequence ID" value="NZ_JAMQBK010000083.1"/>
</dbReference>
<name>A0ABT0UBI0_9BACT</name>
<accession>A0ABT0UBI0</accession>
<dbReference type="EMBL" id="JAMQBK010000083">
    <property type="protein sequence ID" value="MCM2374347.1"/>
    <property type="molecule type" value="Genomic_DNA"/>
</dbReference>
<evidence type="ECO:0000313" key="3">
    <source>
        <dbReference type="Proteomes" id="UP001202961"/>
    </source>
</evidence>
<gene>
    <name evidence="2" type="ORF">NB063_27325</name>
</gene>
<proteinExistence type="predicted"/>
<feature type="transmembrane region" description="Helical" evidence="1">
    <location>
        <begin position="12"/>
        <end position="35"/>
    </location>
</feature>
<keyword evidence="3" id="KW-1185">Reference proteome</keyword>
<evidence type="ECO:0000313" key="2">
    <source>
        <dbReference type="EMBL" id="MCM2374347.1"/>
    </source>
</evidence>
<keyword evidence="1" id="KW-0472">Membrane</keyword>
<comment type="caution">
    <text evidence="2">The sequence shown here is derived from an EMBL/GenBank/DDBJ whole genome shotgun (WGS) entry which is preliminary data.</text>
</comment>
<reference evidence="2 3" key="1">
    <citation type="journal article" date="2022" name="Syst. Appl. Microbiol.">
        <title>Rhodopirellula aestuarii sp. nov., a novel member of the genus Rhodopirellula isolated from brackish sediments collected in the Tagus River estuary, Portugal.</title>
        <authorList>
            <person name="Vitorino I.R."/>
            <person name="Klimek D."/>
            <person name="Calusinska M."/>
            <person name="Lobo-da-Cunha A."/>
            <person name="Vasconcelos V."/>
            <person name="Lage O.M."/>
        </authorList>
    </citation>
    <scope>NUCLEOTIDE SEQUENCE [LARGE SCALE GENOMIC DNA]</scope>
    <source>
        <strain evidence="2 3">ICT_H3.1</strain>
    </source>
</reference>
<protein>
    <submittedName>
        <fullName evidence="2">Uncharacterized protein</fullName>
    </submittedName>
</protein>
<dbReference type="Proteomes" id="UP001202961">
    <property type="component" value="Unassembled WGS sequence"/>
</dbReference>
<evidence type="ECO:0000256" key="1">
    <source>
        <dbReference type="SAM" id="Phobius"/>
    </source>
</evidence>
<keyword evidence="1" id="KW-1133">Transmembrane helix</keyword>
<organism evidence="2 3">
    <name type="scientific">Aporhodopirellula aestuarii</name>
    <dbReference type="NCBI Taxonomy" id="2950107"/>
    <lineage>
        <taxon>Bacteria</taxon>
        <taxon>Pseudomonadati</taxon>
        <taxon>Planctomycetota</taxon>
        <taxon>Planctomycetia</taxon>
        <taxon>Pirellulales</taxon>
        <taxon>Pirellulaceae</taxon>
        <taxon>Aporhodopirellula</taxon>
    </lineage>
</organism>